<feature type="transmembrane region" description="Helical" evidence="2">
    <location>
        <begin position="174"/>
        <end position="193"/>
    </location>
</feature>
<keyword evidence="2" id="KW-0812">Transmembrane</keyword>
<proteinExistence type="predicted"/>
<evidence type="ECO:0000256" key="2">
    <source>
        <dbReference type="SAM" id="Phobius"/>
    </source>
</evidence>
<comment type="caution">
    <text evidence="3">The sequence shown here is derived from an EMBL/GenBank/DDBJ whole genome shotgun (WGS) entry which is preliminary data.</text>
</comment>
<evidence type="ECO:0000256" key="1">
    <source>
        <dbReference type="SAM" id="MobiDB-lite"/>
    </source>
</evidence>
<sequence>MVRMPASMTKNHKPEAHGAKEAASEAVDEMLSEAEQMRRKNDLGERGRRTLDQLQEDARNLGEYARGKMDHMNEVMREAAASAHEATGLPGSAPASADAISDTVMDSMKTASEKLSAEIVDLGEKVESVKARVQESMHAAGGKAKDTWYQSSEAAKNVGEREYCLPLPSDRICARHVAFVAIPLLAIILLVMLRRRYPKKWNASVNKMKQPRMMLSREVPSSEKMQSHLEGAADSLGEKIEYAKQRGSGLVEQARKYAQPENKKDQ</sequence>
<dbReference type="Proteomes" id="UP001165121">
    <property type="component" value="Unassembled WGS sequence"/>
</dbReference>
<keyword evidence="4" id="KW-1185">Reference proteome</keyword>
<dbReference type="EMBL" id="BSXT01002927">
    <property type="protein sequence ID" value="GMF51636.1"/>
    <property type="molecule type" value="Genomic_DNA"/>
</dbReference>
<evidence type="ECO:0000313" key="3">
    <source>
        <dbReference type="EMBL" id="GMF51636.1"/>
    </source>
</evidence>
<feature type="region of interest" description="Disordered" evidence="1">
    <location>
        <begin position="1"/>
        <end position="50"/>
    </location>
</feature>
<evidence type="ECO:0000313" key="4">
    <source>
        <dbReference type="Proteomes" id="UP001165121"/>
    </source>
</evidence>
<dbReference type="AlphaFoldDB" id="A0A9W7D2X6"/>
<feature type="compositionally biased region" description="Basic and acidic residues" evidence="1">
    <location>
        <begin position="35"/>
        <end position="50"/>
    </location>
</feature>
<keyword evidence="2" id="KW-1133">Transmembrane helix</keyword>
<gene>
    <name evidence="3" type="ORF">Pfra01_002093100</name>
</gene>
<reference evidence="3" key="1">
    <citation type="submission" date="2023-04" db="EMBL/GenBank/DDBJ databases">
        <title>Phytophthora fragariaefolia NBRC 109709.</title>
        <authorList>
            <person name="Ichikawa N."/>
            <person name="Sato H."/>
            <person name="Tonouchi N."/>
        </authorList>
    </citation>
    <scope>NUCLEOTIDE SEQUENCE</scope>
    <source>
        <strain evidence="3">NBRC 109709</strain>
    </source>
</reference>
<feature type="compositionally biased region" description="Basic and acidic residues" evidence="1">
    <location>
        <begin position="12"/>
        <end position="23"/>
    </location>
</feature>
<organism evidence="3 4">
    <name type="scientific">Phytophthora fragariaefolia</name>
    <dbReference type="NCBI Taxonomy" id="1490495"/>
    <lineage>
        <taxon>Eukaryota</taxon>
        <taxon>Sar</taxon>
        <taxon>Stramenopiles</taxon>
        <taxon>Oomycota</taxon>
        <taxon>Peronosporomycetes</taxon>
        <taxon>Peronosporales</taxon>
        <taxon>Peronosporaceae</taxon>
        <taxon>Phytophthora</taxon>
    </lineage>
</organism>
<dbReference type="OrthoDB" id="167541at2759"/>
<accession>A0A9W7D2X6</accession>
<keyword evidence="2" id="KW-0472">Membrane</keyword>
<protein>
    <submittedName>
        <fullName evidence="3">Unnamed protein product</fullName>
    </submittedName>
</protein>
<name>A0A9W7D2X6_9STRA</name>